<organism evidence="1 3">
    <name type="scientific">Strongylus vulgaris</name>
    <name type="common">Blood worm</name>
    <dbReference type="NCBI Taxonomy" id="40348"/>
    <lineage>
        <taxon>Eukaryota</taxon>
        <taxon>Metazoa</taxon>
        <taxon>Ecdysozoa</taxon>
        <taxon>Nematoda</taxon>
        <taxon>Chromadorea</taxon>
        <taxon>Rhabditida</taxon>
        <taxon>Rhabditina</taxon>
        <taxon>Rhabditomorpha</taxon>
        <taxon>Strongyloidea</taxon>
        <taxon>Strongylidae</taxon>
        <taxon>Strongylus</taxon>
    </lineage>
</organism>
<evidence type="ECO:0000313" key="3">
    <source>
        <dbReference type="Proteomes" id="UP000270094"/>
    </source>
</evidence>
<dbReference type="AlphaFoldDB" id="A0A3P7JLB3"/>
<name>A0A3P7JLB3_STRVU</name>
<dbReference type="EMBL" id="UYYB01109432">
    <property type="protein sequence ID" value="VDM80659.1"/>
    <property type="molecule type" value="Genomic_DNA"/>
</dbReference>
<gene>
    <name evidence="1" type="ORF">SVUK_LOCUS15657</name>
    <name evidence="2" type="ORF">SVUK_LOCUS20012</name>
</gene>
<dbReference type="Proteomes" id="UP000270094">
    <property type="component" value="Unassembled WGS sequence"/>
</dbReference>
<sequence length="43" mass="5139">MRPLTKSQATGVQLWQWQQRVVKEINTLLHLVLNPSERLFTFM</sequence>
<accession>A0A3P7JLB3</accession>
<reference evidence="1 3" key="1">
    <citation type="submission" date="2018-11" db="EMBL/GenBank/DDBJ databases">
        <authorList>
            <consortium name="Pathogen Informatics"/>
        </authorList>
    </citation>
    <scope>NUCLEOTIDE SEQUENCE [LARGE SCALE GENOMIC DNA]</scope>
</reference>
<dbReference type="EMBL" id="UYYB01135351">
    <property type="protein sequence ID" value="VDM85014.1"/>
    <property type="molecule type" value="Genomic_DNA"/>
</dbReference>
<evidence type="ECO:0000313" key="2">
    <source>
        <dbReference type="EMBL" id="VDM85014.1"/>
    </source>
</evidence>
<evidence type="ECO:0000313" key="1">
    <source>
        <dbReference type="EMBL" id="VDM80659.1"/>
    </source>
</evidence>
<protein>
    <submittedName>
        <fullName evidence="1">Uncharacterized protein</fullName>
    </submittedName>
</protein>
<keyword evidence="3" id="KW-1185">Reference proteome</keyword>
<proteinExistence type="predicted"/>